<dbReference type="InterPro" id="IPR050983">
    <property type="entry name" value="GST_Omega/HSP26"/>
</dbReference>
<dbReference type="InterPro" id="IPR004045">
    <property type="entry name" value="Glutathione_S-Trfase_N"/>
</dbReference>
<accession>A0ABR3FP18</accession>
<organism evidence="2 3">
    <name type="scientific">Marasmius crinis-equi</name>
    <dbReference type="NCBI Taxonomy" id="585013"/>
    <lineage>
        <taxon>Eukaryota</taxon>
        <taxon>Fungi</taxon>
        <taxon>Dikarya</taxon>
        <taxon>Basidiomycota</taxon>
        <taxon>Agaricomycotina</taxon>
        <taxon>Agaricomycetes</taxon>
        <taxon>Agaricomycetidae</taxon>
        <taxon>Agaricales</taxon>
        <taxon>Marasmiineae</taxon>
        <taxon>Marasmiaceae</taxon>
        <taxon>Marasmius</taxon>
    </lineage>
</organism>
<gene>
    <name evidence="2" type="ORF">V5O48_004848</name>
</gene>
<evidence type="ECO:0000313" key="3">
    <source>
        <dbReference type="Proteomes" id="UP001465976"/>
    </source>
</evidence>
<keyword evidence="3" id="KW-1185">Reference proteome</keyword>
<dbReference type="Gene3D" id="1.20.1050.10">
    <property type="match status" value="1"/>
</dbReference>
<dbReference type="PANTHER" id="PTHR43968:SF6">
    <property type="entry name" value="GLUTATHIONE S-TRANSFERASE OMEGA"/>
    <property type="match status" value="1"/>
</dbReference>
<proteinExistence type="predicted"/>
<evidence type="ECO:0000313" key="2">
    <source>
        <dbReference type="EMBL" id="KAL0577134.1"/>
    </source>
</evidence>
<name>A0ABR3FP18_9AGAR</name>
<dbReference type="Proteomes" id="UP001465976">
    <property type="component" value="Unassembled WGS sequence"/>
</dbReference>
<dbReference type="InterPro" id="IPR054416">
    <property type="entry name" value="GST_UstS-like_C"/>
</dbReference>
<comment type="caution">
    <text evidence="2">The sequence shown here is derived from an EMBL/GenBank/DDBJ whole genome shotgun (WGS) entry which is preliminary data.</text>
</comment>
<dbReference type="InterPro" id="IPR036249">
    <property type="entry name" value="Thioredoxin-like_sf"/>
</dbReference>
<dbReference type="PANTHER" id="PTHR43968">
    <property type="match status" value="1"/>
</dbReference>
<dbReference type="Pfam" id="PF13409">
    <property type="entry name" value="GST_N_2"/>
    <property type="match status" value="1"/>
</dbReference>
<dbReference type="SUPFAM" id="SSF52833">
    <property type="entry name" value="Thioredoxin-like"/>
    <property type="match status" value="1"/>
</dbReference>
<feature type="domain" description="GST N-terminal" evidence="1">
    <location>
        <begin position="11"/>
        <end position="102"/>
    </location>
</feature>
<dbReference type="Pfam" id="PF22041">
    <property type="entry name" value="GST_C_7"/>
    <property type="match status" value="1"/>
</dbReference>
<dbReference type="Gene3D" id="3.40.30.10">
    <property type="entry name" value="Glutaredoxin"/>
    <property type="match status" value="1"/>
</dbReference>
<reference evidence="2 3" key="1">
    <citation type="submission" date="2024-02" db="EMBL/GenBank/DDBJ databases">
        <title>A draft genome for the cacao thread blight pathogen Marasmius crinis-equi.</title>
        <authorList>
            <person name="Cohen S.P."/>
            <person name="Baruah I.K."/>
            <person name="Amoako-Attah I."/>
            <person name="Bukari Y."/>
            <person name="Meinhardt L.W."/>
            <person name="Bailey B.A."/>
        </authorList>
    </citation>
    <scope>NUCLEOTIDE SEQUENCE [LARGE SCALE GENOMIC DNA]</scope>
    <source>
        <strain evidence="2 3">GH-76</strain>
    </source>
</reference>
<dbReference type="EMBL" id="JBAHYK010000176">
    <property type="protein sequence ID" value="KAL0577134.1"/>
    <property type="molecule type" value="Genomic_DNA"/>
</dbReference>
<sequence length="247" mass="27306">MSNPQIELYDLASRLGGATWSPNVWKTRYILNYKGIPYKHVLLELPEVESVCKDIGASPTETKPDGSPFYTVPVIRDLSTGRVISDSLAIAKYLDSQYPSTPRVIPDAPGTLSLLASFSAAVSSKQGNAFPLLLPKIPQVLNPPSADHFTRVREGQLGVSLADVYPKDPEAQWKKVEADLAGVAGWFKEEKGEFLGGESPVYVDFELAAFLVIFRVILGEQSEDWKTLASFQDGKWGKFIESLKKWE</sequence>
<dbReference type="PROSITE" id="PS50404">
    <property type="entry name" value="GST_NTER"/>
    <property type="match status" value="1"/>
</dbReference>
<evidence type="ECO:0000259" key="1">
    <source>
        <dbReference type="PROSITE" id="PS50404"/>
    </source>
</evidence>
<protein>
    <recommendedName>
        <fullName evidence="1">GST N-terminal domain-containing protein</fullName>
    </recommendedName>
</protein>
<dbReference type="CDD" id="cd03038">
    <property type="entry name" value="GST_N_etherase_LigE"/>
    <property type="match status" value="1"/>
</dbReference>